<organism evidence="2 3">
    <name type="scientific">Bordetella genomosp. 12</name>
    <dbReference type="NCBI Taxonomy" id="463035"/>
    <lineage>
        <taxon>Bacteria</taxon>
        <taxon>Pseudomonadati</taxon>
        <taxon>Pseudomonadota</taxon>
        <taxon>Betaproteobacteria</taxon>
        <taxon>Burkholderiales</taxon>
        <taxon>Alcaligenaceae</taxon>
        <taxon>Bordetella</taxon>
    </lineage>
</organism>
<evidence type="ECO:0000313" key="3">
    <source>
        <dbReference type="Proteomes" id="UP000216429"/>
    </source>
</evidence>
<accession>A0A261VK89</accession>
<proteinExistence type="predicted"/>
<dbReference type="OrthoDB" id="8643480at2"/>
<evidence type="ECO:0008006" key="4">
    <source>
        <dbReference type="Google" id="ProtNLM"/>
    </source>
</evidence>
<comment type="caution">
    <text evidence="2">The sequence shown here is derived from an EMBL/GenBank/DDBJ whole genome shotgun (WGS) entry which is preliminary data.</text>
</comment>
<dbReference type="Proteomes" id="UP000216429">
    <property type="component" value="Unassembled WGS sequence"/>
</dbReference>
<protein>
    <recommendedName>
        <fullName evidence="4">Phage protein</fullName>
    </recommendedName>
</protein>
<evidence type="ECO:0000256" key="1">
    <source>
        <dbReference type="SAM" id="Phobius"/>
    </source>
</evidence>
<keyword evidence="1" id="KW-0472">Membrane</keyword>
<sequence length="78" mass="8374">MTTALFTLRTLSRRALALYLLAYRKQWDINVACYGLCGAAIVFSLLLMTGVIGPTLDAHGEPIHTASDGGKTAYAAKE</sequence>
<reference evidence="3" key="1">
    <citation type="submission" date="2017-05" db="EMBL/GenBank/DDBJ databases">
        <title>Complete and WGS of Bordetella genogroups.</title>
        <authorList>
            <person name="Spilker T."/>
            <person name="Lipuma J."/>
        </authorList>
    </citation>
    <scope>NUCLEOTIDE SEQUENCE [LARGE SCALE GENOMIC DNA]</scope>
    <source>
        <strain evidence="3">AU6712</strain>
    </source>
</reference>
<dbReference type="RefSeq" id="WP_094812322.1">
    <property type="nucleotide sequence ID" value="NZ_NEVU01000002.1"/>
</dbReference>
<keyword evidence="1" id="KW-0812">Transmembrane</keyword>
<gene>
    <name evidence="2" type="ORF">CAL22_08840</name>
</gene>
<evidence type="ECO:0000313" key="2">
    <source>
        <dbReference type="EMBL" id="OZI74556.1"/>
    </source>
</evidence>
<keyword evidence="3" id="KW-1185">Reference proteome</keyword>
<name>A0A261VK89_9BORD</name>
<keyword evidence="1" id="KW-1133">Transmembrane helix</keyword>
<dbReference type="EMBL" id="NEVU01000002">
    <property type="protein sequence ID" value="OZI74556.1"/>
    <property type="molecule type" value="Genomic_DNA"/>
</dbReference>
<feature type="transmembrane region" description="Helical" evidence="1">
    <location>
        <begin position="31"/>
        <end position="52"/>
    </location>
</feature>
<dbReference type="AlphaFoldDB" id="A0A261VK89"/>